<gene>
    <name evidence="1" type="ORF">FDY95_06780</name>
</gene>
<dbReference type="AlphaFoldDB" id="A0A5R8WVP6"/>
<accession>A0A5R8WVP6</accession>
<name>A0A5R8WVP6_9BACT</name>
<dbReference type="Gene3D" id="3.40.50.80">
    <property type="entry name" value="Nucleotide-binding domain of ferredoxin-NADP reductase (FNR) module"/>
    <property type="match status" value="1"/>
</dbReference>
<comment type="caution">
    <text evidence="1">The sequence shown here is derived from an EMBL/GenBank/DDBJ whole genome shotgun (WGS) entry which is preliminary data.</text>
</comment>
<dbReference type="EMBL" id="VAJM01000002">
    <property type="protein sequence ID" value="TLM95486.1"/>
    <property type="molecule type" value="Genomic_DNA"/>
</dbReference>
<dbReference type="SUPFAM" id="SSF52343">
    <property type="entry name" value="Ferredoxin reductase-like, C-terminal NADP-linked domain"/>
    <property type="match status" value="1"/>
</dbReference>
<reference evidence="1 2" key="1">
    <citation type="submission" date="2019-05" db="EMBL/GenBank/DDBJ databases">
        <title>Hymenobacter edaphi sp. nov., isolated from abandoned arsenic-contaminated farmland soil.</title>
        <authorList>
            <person name="Nie L."/>
        </authorList>
    </citation>
    <scope>NUCLEOTIDE SEQUENCE [LARGE SCALE GENOMIC DNA]</scope>
    <source>
        <strain evidence="1 2">1-3-3-8</strain>
    </source>
</reference>
<dbReference type="InterPro" id="IPR039261">
    <property type="entry name" value="FNR_nucleotide-bd"/>
</dbReference>
<protein>
    <submittedName>
        <fullName evidence="1">Uncharacterized protein</fullName>
    </submittedName>
</protein>
<organism evidence="1 2">
    <name type="scientific">Hymenobacter jeollabukensis</name>
    <dbReference type="NCBI Taxonomy" id="2025313"/>
    <lineage>
        <taxon>Bacteria</taxon>
        <taxon>Pseudomonadati</taxon>
        <taxon>Bacteroidota</taxon>
        <taxon>Cytophagia</taxon>
        <taxon>Cytophagales</taxon>
        <taxon>Hymenobacteraceae</taxon>
        <taxon>Hymenobacter</taxon>
    </lineage>
</organism>
<evidence type="ECO:0000313" key="1">
    <source>
        <dbReference type="EMBL" id="TLM95486.1"/>
    </source>
</evidence>
<keyword evidence="2" id="KW-1185">Reference proteome</keyword>
<proteinExistence type="predicted"/>
<dbReference type="OrthoDB" id="9789468at2"/>
<sequence>MYDQLLEYVRDVYGWLESGAYRYVCDDKARLSAAIHKALVSVVQQQSGASLEEAEAYVRGLHQPQPQLEEAF</sequence>
<dbReference type="Proteomes" id="UP000305517">
    <property type="component" value="Unassembled WGS sequence"/>
</dbReference>
<evidence type="ECO:0000313" key="2">
    <source>
        <dbReference type="Proteomes" id="UP000305517"/>
    </source>
</evidence>
<dbReference type="RefSeq" id="WP_138075982.1">
    <property type="nucleotide sequence ID" value="NZ_VAJM01000002.1"/>
</dbReference>